<dbReference type="EMBL" id="OBQJ01000002">
    <property type="protein sequence ID" value="SOC53282.1"/>
    <property type="molecule type" value="Genomic_DNA"/>
</dbReference>
<dbReference type="AlphaFoldDB" id="A0A285VGP9"/>
<dbReference type="CDD" id="cd09281">
    <property type="entry name" value="UPF0066"/>
    <property type="match status" value="1"/>
</dbReference>
<evidence type="ECO:0000256" key="1">
    <source>
        <dbReference type="ARBA" id="ARBA00022691"/>
    </source>
</evidence>
<dbReference type="Gene3D" id="2.40.30.70">
    <property type="entry name" value="YaeB-like"/>
    <property type="match status" value="1"/>
</dbReference>
<proteinExistence type="inferred from homology"/>
<gene>
    <name evidence="4" type="ORF">SAMN05421509_102277</name>
</gene>
<evidence type="ECO:0000259" key="3">
    <source>
        <dbReference type="PROSITE" id="PS51668"/>
    </source>
</evidence>
<dbReference type="GO" id="GO:0032259">
    <property type="term" value="P:methylation"/>
    <property type="evidence" value="ECO:0007669"/>
    <property type="project" value="UniProtKB-KW"/>
</dbReference>
<name>A0A285VGP9_9GAMM</name>
<dbReference type="PROSITE" id="PS51668">
    <property type="entry name" value="TSAA_2"/>
    <property type="match status" value="1"/>
</dbReference>
<dbReference type="Gene3D" id="3.30.2310.10">
    <property type="entry name" value="YaeB-like"/>
    <property type="match status" value="1"/>
</dbReference>
<sequence length="294" mass="31795">MPGGRSASAQAAMVMGIAQPTQGLHATPACLAARDGIGHNVTMTDYDFPSSEASTAFTLTPIGRIASDYPDKFGIPRQPGLASTARATLTLAPPFDDPLTVRGLDAFSHLWLTFVFHQSPTRWTPLVRPPRLGGNAKHGVFATRSTHRPNRLGLSLVELVKIETHHGVTLHLRGHDLVDGTPVLDIKPYLAWAEALPEARSGFAPAPPPSLPVTFSATAEAALLRRRDGDSLRELIRQVLAQDPRPAYHKNAQNTSERRYGVRLRDVDVRFHPSASNGIEAMHVEDIVVASSPA</sequence>
<comment type="similarity">
    <text evidence="2">Belongs to the tRNA methyltransferase O family.</text>
</comment>
<protein>
    <submittedName>
        <fullName evidence="4">tRNA-Thr(GGU) m(6)t(6)A37 methyltransferase TsaA</fullName>
    </submittedName>
</protein>
<dbReference type="InterPro" id="IPR023370">
    <property type="entry name" value="TrmO-like_N"/>
</dbReference>
<dbReference type="InterPro" id="IPR040372">
    <property type="entry name" value="YaeB-like"/>
</dbReference>
<dbReference type="PROSITE" id="PS01318">
    <property type="entry name" value="TSAA_1"/>
    <property type="match status" value="1"/>
</dbReference>
<dbReference type="GO" id="GO:0008168">
    <property type="term" value="F:methyltransferase activity"/>
    <property type="evidence" value="ECO:0007669"/>
    <property type="project" value="UniProtKB-KW"/>
</dbReference>
<dbReference type="InterPro" id="IPR036414">
    <property type="entry name" value="YaeB_N_sf"/>
</dbReference>
<evidence type="ECO:0000313" key="4">
    <source>
        <dbReference type="EMBL" id="SOC53282.1"/>
    </source>
</evidence>
<dbReference type="Proteomes" id="UP000219023">
    <property type="component" value="Unassembled WGS sequence"/>
</dbReference>
<accession>A0A285VGP9</accession>
<keyword evidence="1" id="KW-0949">S-adenosyl-L-methionine</keyword>
<keyword evidence="4" id="KW-0808">Transferase</keyword>
<dbReference type="PANTHER" id="PTHR12818:SF0">
    <property type="entry name" value="TRNA (ADENINE(37)-N6)-METHYLTRANSFERASE"/>
    <property type="match status" value="1"/>
</dbReference>
<evidence type="ECO:0000313" key="5">
    <source>
        <dbReference type="Proteomes" id="UP000219023"/>
    </source>
</evidence>
<dbReference type="PANTHER" id="PTHR12818">
    <property type="entry name" value="TRNA (ADENINE(37)-N6)-METHYLTRANSFERASE"/>
    <property type="match status" value="1"/>
</dbReference>
<dbReference type="SUPFAM" id="SSF118196">
    <property type="entry name" value="YaeB-like"/>
    <property type="match status" value="1"/>
</dbReference>
<dbReference type="NCBIfam" id="TIGR00104">
    <property type="entry name" value="tRNA_TsaA"/>
    <property type="match status" value="1"/>
</dbReference>
<feature type="domain" description="TsaA-like" evidence="3">
    <location>
        <begin position="59"/>
        <end position="198"/>
    </location>
</feature>
<organism evidence="4 5">
    <name type="scientific">Chromohalobacter canadensis</name>
    <dbReference type="NCBI Taxonomy" id="141389"/>
    <lineage>
        <taxon>Bacteria</taxon>
        <taxon>Pseudomonadati</taxon>
        <taxon>Pseudomonadota</taxon>
        <taxon>Gammaproteobacteria</taxon>
        <taxon>Oceanospirillales</taxon>
        <taxon>Halomonadaceae</taxon>
        <taxon>Chromohalobacter</taxon>
    </lineage>
</organism>
<dbReference type="InterPro" id="IPR036413">
    <property type="entry name" value="YaeB-like_sf"/>
</dbReference>
<dbReference type="InterPro" id="IPR023368">
    <property type="entry name" value="UPF0066_cons_site"/>
</dbReference>
<dbReference type="InterPro" id="IPR041369">
    <property type="entry name" value="TrmO_C"/>
</dbReference>
<keyword evidence="4" id="KW-0489">Methyltransferase</keyword>
<dbReference type="Pfam" id="PF01980">
    <property type="entry name" value="TrmO_N"/>
    <property type="match status" value="1"/>
</dbReference>
<evidence type="ECO:0000256" key="2">
    <source>
        <dbReference type="ARBA" id="ARBA00033753"/>
    </source>
</evidence>
<reference evidence="4 5" key="1">
    <citation type="submission" date="2017-08" db="EMBL/GenBank/DDBJ databases">
        <authorList>
            <person name="de Groot N.N."/>
        </authorList>
    </citation>
    <scope>NUCLEOTIDE SEQUENCE [LARGE SCALE GENOMIC DNA]</scope>
    <source>
        <strain evidence="4 5">USBA 855</strain>
    </source>
</reference>
<dbReference type="Pfam" id="PF18389">
    <property type="entry name" value="TrmO_C"/>
    <property type="match status" value="1"/>
</dbReference>